<accession>A0A927C3H4</accession>
<keyword evidence="6" id="KW-0808">Transferase</keyword>
<evidence type="ECO:0000256" key="3">
    <source>
        <dbReference type="ARBA" id="ARBA00012438"/>
    </source>
</evidence>
<evidence type="ECO:0000256" key="10">
    <source>
        <dbReference type="SAM" id="Coils"/>
    </source>
</evidence>
<gene>
    <name evidence="13" type="ORF">IB286_10725</name>
</gene>
<feature type="transmembrane region" description="Helical" evidence="11">
    <location>
        <begin position="169"/>
        <end position="189"/>
    </location>
</feature>
<evidence type="ECO:0000313" key="13">
    <source>
        <dbReference type="EMBL" id="MBD2859478.1"/>
    </source>
</evidence>
<comment type="catalytic activity">
    <reaction evidence="1">
        <text>ATP + protein L-histidine = ADP + protein N-phospho-L-histidine.</text>
        <dbReference type="EC" id="2.7.13.3"/>
    </reaction>
</comment>
<dbReference type="InterPro" id="IPR050980">
    <property type="entry name" value="2C_sensor_his_kinase"/>
</dbReference>
<keyword evidence="10" id="KW-0175">Coiled coil</keyword>
<keyword evidence="11" id="KW-1133">Transmembrane helix</keyword>
<evidence type="ECO:0000256" key="9">
    <source>
        <dbReference type="ARBA" id="ARBA00022840"/>
    </source>
</evidence>
<dbReference type="SMART" id="SM00387">
    <property type="entry name" value="HATPase_c"/>
    <property type="match status" value="1"/>
</dbReference>
<feature type="coiled-coil region" evidence="10">
    <location>
        <begin position="189"/>
        <end position="216"/>
    </location>
</feature>
<reference evidence="13" key="1">
    <citation type="submission" date="2020-09" db="EMBL/GenBank/DDBJ databases">
        <authorList>
            <person name="Yoon J.-W."/>
        </authorList>
    </citation>
    <scope>NUCLEOTIDE SEQUENCE</scope>
    <source>
        <strain evidence="13">KMU-158</strain>
    </source>
</reference>
<name>A0A927C3H4_9GAMM</name>
<dbReference type="EC" id="2.7.13.3" evidence="3"/>
<dbReference type="Pfam" id="PF02518">
    <property type="entry name" value="HATPase_c"/>
    <property type="match status" value="1"/>
</dbReference>
<dbReference type="InterPro" id="IPR003594">
    <property type="entry name" value="HATPase_dom"/>
</dbReference>
<feature type="transmembrane region" description="Helical" evidence="11">
    <location>
        <begin position="33"/>
        <end position="52"/>
    </location>
</feature>
<feature type="transmembrane region" description="Helical" evidence="11">
    <location>
        <begin position="119"/>
        <end position="149"/>
    </location>
</feature>
<evidence type="ECO:0000256" key="8">
    <source>
        <dbReference type="ARBA" id="ARBA00022777"/>
    </source>
</evidence>
<comment type="caution">
    <text evidence="13">The sequence shown here is derived from an EMBL/GenBank/DDBJ whole genome shotgun (WGS) entry which is preliminary data.</text>
</comment>
<protein>
    <recommendedName>
        <fullName evidence="3">histidine kinase</fullName>
        <ecNumber evidence="3">2.7.13.3</ecNumber>
    </recommendedName>
</protein>
<evidence type="ECO:0000256" key="6">
    <source>
        <dbReference type="ARBA" id="ARBA00022679"/>
    </source>
</evidence>
<dbReference type="PANTHER" id="PTHR44936:SF10">
    <property type="entry name" value="SENSOR PROTEIN RSTB"/>
    <property type="match status" value="1"/>
</dbReference>
<dbReference type="SUPFAM" id="SSF47384">
    <property type="entry name" value="Homodimeric domain of signal transducing histidine kinase"/>
    <property type="match status" value="1"/>
</dbReference>
<dbReference type="PANTHER" id="PTHR44936">
    <property type="entry name" value="SENSOR PROTEIN CREC"/>
    <property type="match status" value="1"/>
</dbReference>
<evidence type="ECO:0000313" key="14">
    <source>
        <dbReference type="Proteomes" id="UP000610558"/>
    </source>
</evidence>
<dbReference type="AlphaFoldDB" id="A0A927C3H4"/>
<dbReference type="GO" id="GO:0005886">
    <property type="term" value="C:plasma membrane"/>
    <property type="evidence" value="ECO:0007669"/>
    <property type="project" value="UniProtKB-SubCell"/>
</dbReference>
<keyword evidence="14" id="KW-1185">Reference proteome</keyword>
<evidence type="ECO:0000256" key="7">
    <source>
        <dbReference type="ARBA" id="ARBA00022741"/>
    </source>
</evidence>
<dbReference type="SUPFAM" id="SSF55874">
    <property type="entry name" value="ATPase domain of HSP90 chaperone/DNA topoisomerase II/histidine kinase"/>
    <property type="match status" value="1"/>
</dbReference>
<dbReference type="InterPro" id="IPR036097">
    <property type="entry name" value="HisK_dim/P_sf"/>
</dbReference>
<evidence type="ECO:0000256" key="1">
    <source>
        <dbReference type="ARBA" id="ARBA00000085"/>
    </source>
</evidence>
<keyword evidence="8 13" id="KW-0418">Kinase</keyword>
<keyword evidence="11" id="KW-0472">Membrane</keyword>
<evidence type="ECO:0000256" key="4">
    <source>
        <dbReference type="ARBA" id="ARBA00022475"/>
    </source>
</evidence>
<dbReference type="InterPro" id="IPR004358">
    <property type="entry name" value="Sig_transdc_His_kin-like_C"/>
</dbReference>
<organism evidence="13 14">
    <name type="scientific">Spongiibacter pelagi</name>
    <dbReference type="NCBI Taxonomy" id="2760804"/>
    <lineage>
        <taxon>Bacteria</taxon>
        <taxon>Pseudomonadati</taxon>
        <taxon>Pseudomonadota</taxon>
        <taxon>Gammaproteobacteria</taxon>
        <taxon>Cellvibrionales</taxon>
        <taxon>Spongiibacteraceae</taxon>
        <taxon>Spongiibacter</taxon>
    </lineage>
</organism>
<dbReference type="InterPro" id="IPR036890">
    <property type="entry name" value="HATPase_C_sf"/>
</dbReference>
<dbReference type="CDD" id="cd00082">
    <property type="entry name" value="HisKA"/>
    <property type="match status" value="1"/>
</dbReference>
<keyword evidence="5" id="KW-0597">Phosphoprotein</keyword>
<proteinExistence type="predicted"/>
<comment type="subcellular location">
    <subcellularLocation>
        <location evidence="2">Cell membrane</location>
        <topology evidence="2">Multi-pass membrane protein</topology>
    </subcellularLocation>
</comment>
<dbReference type="Pfam" id="PF00512">
    <property type="entry name" value="HisKA"/>
    <property type="match status" value="1"/>
</dbReference>
<evidence type="ECO:0000256" key="11">
    <source>
        <dbReference type="SAM" id="Phobius"/>
    </source>
</evidence>
<feature type="domain" description="Histidine kinase" evidence="12">
    <location>
        <begin position="225"/>
        <end position="432"/>
    </location>
</feature>
<evidence type="ECO:0000259" key="12">
    <source>
        <dbReference type="PROSITE" id="PS50109"/>
    </source>
</evidence>
<dbReference type="Gene3D" id="3.30.565.10">
    <property type="entry name" value="Histidine kinase-like ATPase, C-terminal domain"/>
    <property type="match status" value="1"/>
</dbReference>
<dbReference type="Gene3D" id="1.10.287.130">
    <property type="match status" value="1"/>
</dbReference>
<dbReference type="GO" id="GO:0005524">
    <property type="term" value="F:ATP binding"/>
    <property type="evidence" value="ECO:0007669"/>
    <property type="project" value="UniProtKB-KW"/>
</dbReference>
<dbReference type="InterPro" id="IPR005467">
    <property type="entry name" value="His_kinase_dom"/>
</dbReference>
<evidence type="ECO:0000256" key="2">
    <source>
        <dbReference type="ARBA" id="ARBA00004651"/>
    </source>
</evidence>
<dbReference type="InterPro" id="IPR003661">
    <property type="entry name" value="HisK_dim/P_dom"/>
</dbReference>
<dbReference type="PRINTS" id="PR00344">
    <property type="entry name" value="BCTRLSENSOR"/>
</dbReference>
<keyword evidence="11" id="KW-0812">Transmembrane</keyword>
<keyword evidence="7" id="KW-0547">Nucleotide-binding</keyword>
<dbReference type="PROSITE" id="PS50109">
    <property type="entry name" value="HIS_KIN"/>
    <property type="match status" value="1"/>
</dbReference>
<evidence type="ECO:0000256" key="5">
    <source>
        <dbReference type="ARBA" id="ARBA00022553"/>
    </source>
</evidence>
<sequence>MVRQQFSAPASLHTDTDTSTATLKKQMRQLVQLRWLAVLGQLLTILVTHSLFHVDLPLKQMIATLAGLAVFNAFYEVSLVAGRKILAVELFFGLLVDMVTLTAQLYLSGGATNPFVFLYVVQVGLAAVVMSAAYAWLLLIFAGICFLWLADFSPLMSLPLDYQMGTHSYYVMGMFTCLLLTASLLVVYVNRMTLARREHDAQLAELQRRAEEEEHILRMGLLASGAAHELGTPLATIAVILGDWRHMEAFKTDPELSEDIDEIQTQVQRCKSIVSGILLSAGEMRGESSAENTVNDFFNDLVAEWKLSRKPIALNFVNRFGGDMAIASDAVLKQTVCNLLDNALEASPEWVSLEVSRFGQDLVIQVKDRGPGFAESVMEHLGQPYQSTKERAGSGLGLFLVFNVTRTLGGKVQVRNLPECGAEVSLHLPLCSLQLKEE</sequence>
<dbReference type="Proteomes" id="UP000610558">
    <property type="component" value="Unassembled WGS sequence"/>
</dbReference>
<dbReference type="EMBL" id="JACXLD010000005">
    <property type="protein sequence ID" value="MBD2859478.1"/>
    <property type="molecule type" value="Genomic_DNA"/>
</dbReference>
<dbReference type="GO" id="GO:0000155">
    <property type="term" value="F:phosphorelay sensor kinase activity"/>
    <property type="evidence" value="ECO:0007669"/>
    <property type="project" value="InterPro"/>
</dbReference>
<keyword evidence="9" id="KW-0067">ATP-binding</keyword>
<keyword evidence="4" id="KW-1003">Cell membrane</keyword>